<dbReference type="Pfam" id="PF13558">
    <property type="entry name" value="SbcC_Walker_B"/>
    <property type="match status" value="1"/>
</dbReference>
<dbReference type="Pfam" id="PF13476">
    <property type="entry name" value="AAA_23"/>
    <property type="match status" value="1"/>
</dbReference>
<evidence type="ECO:0000256" key="1">
    <source>
        <dbReference type="SAM" id="Coils"/>
    </source>
</evidence>
<dbReference type="Proteomes" id="UP000033187">
    <property type="component" value="Chromosome 1"/>
</dbReference>
<dbReference type="AlphaFoldDB" id="A0A0D6JDG0"/>
<evidence type="ECO:0000313" key="4">
    <source>
        <dbReference type="Proteomes" id="UP000033187"/>
    </source>
</evidence>
<accession>A0A0D6JDG0</accession>
<evidence type="ECO:0000259" key="2">
    <source>
        <dbReference type="Pfam" id="PF13476"/>
    </source>
</evidence>
<reference evidence="4" key="1">
    <citation type="submission" date="2015-02" db="EMBL/GenBank/DDBJ databases">
        <authorList>
            <person name="Chooi Y.-H."/>
        </authorList>
    </citation>
    <scope>NUCLEOTIDE SEQUENCE [LARGE SCALE GENOMIC DNA]</scope>
    <source>
        <strain evidence="4">strain Y</strain>
    </source>
</reference>
<dbReference type="EMBL" id="LN829119">
    <property type="protein sequence ID" value="CPR17948.1"/>
    <property type="molecule type" value="Genomic_DNA"/>
</dbReference>
<evidence type="ECO:0000313" key="3">
    <source>
        <dbReference type="EMBL" id="CPR17948.1"/>
    </source>
</evidence>
<keyword evidence="3" id="KW-0269">Exonuclease</keyword>
<name>A0A0D6JDG0_9HYPH</name>
<keyword evidence="4" id="KW-1185">Reference proteome</keyword>
<feature type="coiled-coil region" evidence="1">
    <location>
        <begin position="480"/>
        <end position="514"/>
    </location>
</feature>
<keyword evidence="1" id="KW-0175">Coiled coil</keyword>
<dbReference type="OrthoDB" id="9795626at2"/>
<dbReference type="RefSeq" id="WP_046477568.1">
    <property type="nucleotide sequence ID" value="NZ_LN829118.1"/>
</dbReference>
<dbReference type="GO" id="GO:0006302">
    <property type="term" value="P:double-strand break repair"/>
    <property type="evidence" value="ECO:0007669"/>
    <property type="project" value="InterPro"/>
</dbReference>
<dbReference type="KEGG" id="fiy:BN1229_v1_1492"/>
<dbReference type="InterPro" id="IPR038729">
    <property type="entry name" value="Rad50/SbcC_AAA"/>
</dbReference>
<dbReference type="GO" id="GO:0016887">
    <property type="term" value="F:ATP hydrolysis activity"/>
    <property type="evidence" value="ECO:0007669"/>
    <property type="project" value="InterPro"/>
</dbReference>
<keyword evidence="3" id="KW-0540">Nuclease</keyword>
<feature type="coiled-coil region" evidence="1">
    <location>
        <begin position="554"/>
        <end position="581"/>
    </location>
</feature>
<dbReference type="InterPro" id="IPR027417">
    <property type="entry name" value="P-loop_NTPase"/>
</dbReference>
<feature type="coiled-coil region" evidence="1">
    <location>
        <begin position="247"/>
        <end position="301"/>
    </location>
</feature>
<feature type="coiled-coil region" evidence="1">
    <location>
        <begin position="335"/>
        <end position="428"/>
    </location>
</feature>
<dbReference type="Gene3D" id="3.40.50.300">
    <property type="entry name" value="P-loop containing nucleotide triphosphate hydrolases"/>
    <property type="match status" value="2"/>
</dbReference>
<gene>
    <name evidence="3" type="primary">sbcC</name>
    <name evidence="3" type="ORF">YBN1229_v1_1492</name>
</gene>
<dbReference type="PANTHER" id="PTHR32114">
    <property type="entry name" value="ABC TRANSPORTER ABCH.3"/>
    <property type="match status" value="1"/>
</dbReference>
<proteinExistence type="predicted"/>
<feature type="coiled-coil region" evidence="1">
    <location>
        <begin position="743"/>
        <end position="805"/>
    </location>
</feature>
<sequence>MRILAIRGANLASLADEFEIDLRAEPLASAGLFAITGDTGAGKSTILDALCLALYGQFPRVAIDKLESVRDPSGRDITAKDARAILRRGAAQGYAEVDFLGQDGKQYRARWEVRRARGKADGNLQNAERRLDSLEDGSSIATGQKDVSQAVEACTELTFAQFRRTVLLAQGEFDAFLLAAENERAELLEKITGTEIYGRISEQVNSGTKERANETKALEQRRADIGLMEEDVRTKLESELAERSALSESQSVQLKDLTERLKHAERLKDARAQAYNAETGLAAAKQRLDEARDDIARLERLDAAEPLRAKAEAERLSERKLAEARRHAELCEVAVRQSEQNAASAARTLKEASEASTKADADVEKFTPLWREAEQADSQIANAASELEAAQAAVAQAQRQADACASDHEKIEVQRSGLNEQLAQTLNELETRSTHALLADRLEDITSRIDDRAELRRREAVAKKELFSATEEDARLQPLIAAAEEEVAAYASRRSQISAQLNELREALSQIDETSLSEHDARLRDGLELLRQAREIARQHSDAAATVSEADVLRLAQEKALAEASDMIRQAQAQHADWLARRSEVSGLFELAEKTQSQHAVALRSALITGQPCPVCGGLDHPYSELGHPEGEMVAQMRARRAELDQAIAATAKDITTWQGAEERARAQCEVAARRGEDATARCLDAQNKFEALAPQLSQFCVAENLPLPIGPGIDAKAASALDGLKADAEAIQRGLREPLAQAVSLRGEADALQKTLDEISEDSERVAAQIQKDRDAKASVRAKCGQLETQLASLAEQLASIARELTPYLSTAGLALDDLDRDSLAAQQHVADLATSYAKLRDARASLDAEQQKLEMSQREIHLGWEKAKASLGSSLLAQSQREQRLQEAKTARASMLGGEATDTHRARFTQAAKEAQVALSAAQAAHSEADKKLELSKALLDGALRAIDASVQDFATAQEVFANAISVAAMNRDEIYALLAIPQEERELLRSQINALQTKLTEATIALTHRRQEVERLQGEREEETDLVALTEAVTTLNAEIEDIRNRVAAIQAELKQDNQARASAADIGRQLEAAREELEIWRRVDDAIGSADGNKFRRFAQGVTLDQLVQLANVQISELNPRYQLARATTSDLALHVIDRDMGDEVRSLRSLSGGERFLVSLGLALALSGLEGRQSFVDTLFIDEGFGALDAETLDMAIDALETLQGHGRKVGVITHVAAMVDRIAVQIRVEKRGGGRGVVRVVDAGFNDASAFAVFAEA</sequence>
<dbReference type="KEGG" id="fil:BN1229_v1_1490"/>
<feature type="coiled-coil region" evidence="1">
    <location>
        <begin position="988"/>
        <end position="1087"/>
    </location>
</feature>
<organism evidence="3 4">
    <name type="scientific">Candidatus Filomicrobium marinum</name>
    <dbReference type="NCBI Taxonomy" id="1608628"/>
    <lineage>
        <taxon>Bacteria</taxon>
        <taxon>Pseudomonadati</taxon>
        <taxon>Pseudomonadota</taxon>
        <taxon>Alphaproteobacteria</taxon>
        <taxon>Hyphomicrobiales</taxon>
        <taxon>Hyphomicrobiaceae</taxon>
        <taxon>Filomicrobium</taxon>
    </lineage>
</organism>
<keyword evidence="3" id="KW-0378">Hydrolase</keyword>
<dbReference type="GO" id="GO:0004527">
    <property type="term" value="F:exonuclease activity"/>
    <property type="evidence" value="ECO:0007669"/>
    <property type="project" value="UniProtKB-KW"/>
</dbReference>
<dbReference type="SUPFAM" id="SSF52540">
    <property type="entry name" value="P-loop containing nucleoside triphosphate hydrolases"/>
    <property type="match status" value="1"/>
</dbReference>
<protein>
    <submittedName>
        <fullName evidence="3">SbcC exonuclease</fullName>
    </submittedName>
</protein>
<dbReference type="PANTHER" id="PTHR32114:SF2">
    <property type="entry name" value="ABC TRANSPORTER ABCH.3"/>
    <property type="match status" value="1"/>
</dbReference>
<feature type="domain" description="Rad50/SbcC-type AAA" evidence="2">
    <location>
        <begin position="10"/>
        <end position="230"/>
    </location>
</feature>